<comment type="caution">
    <text evidence="5">The sequence shown here is derived from an EMBL/GenBank/DDBJ whole genome shotgun (WGS) entry which is preliminary data.</text>
</comment>
<dbReference type="Proteomes" id="UP000185598">
    <property type="component" value="Unassembled WGS sequence"/>
</dbReference>
<dbReference type="InterPro" id="IPR002639">
    <property type="entry name" value="UreF"/>
</dbReference>
<evidence type="ECO:0000313" key="5">
    <source>
        <dbReference type="EMBL" id="OLP49446.1"/>
    </source>
</evidence>
<dbReference type="Gene3D" id="1.10.4190.10">
    <property type="entry name" value="Urease accessory protein UreF"/>
    <property type="match status" value="1"/>
</dbReference>
<comment type="function">
    <text evidence="3">Required for maturation of urease via the functional incorporation of the urease nickel metallocenter.</text>
</comment>
<dbReference type="HAMAP" id="MF_01385">
    <property type="entry name" value="UreF"/>
    <property type="match status" value="1"/>
</dbReference>
<dbReference type="PIRSF" id="PIRSF009467">
    <property type="entry name" value="Ureas_acces_UreF"/>
    <property type="match status" value="1"/>
</dbReference>
<dbReference type="STRING" id="887144.BJF91_20645"/>
<gene>
    <name evidence="3" type="primary">ureF</name>
    <name evidence="5" type="ORF">BJF91_20645</name>
    <name evidence="4" type="ORF">GGQ71_000752</name>
</gene>
<protein>
    <recommendedName>
        <fullName evidence="3">Urease accessory protein UreF</fullName>
    </recommendedName>
</protein>
<reference evidence="5 6" key="1">
    <citation type="submission" date="2016-09" db="EMBL/GenBank/DDBJ databases">
        <title>Rhizobium oryziradicis sp. nov., isolated from the root of rice.</title>
        <authorList>
            <person name="Zhao J."/>
            <person name="Zhang X."/>
        </authorList>
    </citation>
    <scope>NUCLEOTIDE SEQUENCE [LARGE SCALE GENOMIC DNA]</scope>
    <source>
        <strain evidence="5 6">14971</strain>
    </source>
</reference>
<dbReference type="Pfam" id="PF01730">
    <property type="entry name" value="UreF"/>
    <property type="match status" value="1"/>
</dbReference>
<dbReference type="InterPro" id="IPR038277">
    <property type="entry name" value="UreF_sf"/>
</dbReference>
<evidence type="ECO:0000256" key="3">
    <source>
        <dbReference type="HAMAP-Rule" id="MF_01385"/>
    </source>
</evidence>
<keyword evidence="1 3" id="KW-0996">Nickel insertion</keyword>
<dbReference type="Proteomes" id="UP000544107">
    <property type="component" value="Unassembled WGS sequence"/>
</dbReference>
<comment type="subcellular location">
    <subcellularLocation>
        <location evidence="3">Cytoplasm</location>
    </subcellularLocation>
</comment>
<name>A0A1Q9A4H6_9HYPH</name>
<dbReference type="PANTHER" id="PTHR33620">
    <property type="entry name" value="UREASE ACCESSORY PROTEIN F"/>
    <property type="match status" value="1"/>
</dbReference>
<proteinExistence type="inferred from homology"/>
<evidence type="ECO:0000313" key="6">
    <source>
        <dbReference type="Proteomes" id="UP000185598"/>
    </source>
</evidence>
<dbReference type="PANTHER" id="PTHR33620:SF1">
    <property type="entry name" value="UREASE ACCESSORY PROTEIN F"/>
    <property type="match status" value="1"/>
</dbReference>
<comment type="subunit">
    <text evidence="3">UreD, UreF and UreG form a complex that acts as a GTP-hydrolysis-dependent molecular chaperone, activating the urease apoprotein by helping to assemble the nickel containing metallocenter of UreC. The UreE protein probably delivers the nickel.</text>
</comment>
<dbReference type="OrthoDB" id="9798772at2"/>
<comment type="similarity">
    <text evidence="3">Belongs to the UreF family.</text>
</comment>
<evidence type="ECO:0000313" key="7">
    <source>
        <dbReference type="Proteomes" id="UP000544107"/>
    </source>
</evidence>
<dbReference type="GO" id="GO:0005737">
    <property type="term" value="C:cytoplasm"/>
    <property type="evidence" value="ECO:0007669"/>
    <property type="project" value="UniProtKB-SubCell"/>
</dbReference>
<accession>A0A1Q9A4H6</accession>
<sequence>MADATAGAALDTLGLIRLMTWLSPAFPVGGFAYSSGLEKAVEDGLLEGNPGSSEPPLQSARHLVRTEALSRWLSSLLTHGPLWNDAVLLAQAWRVWREPGPLAEVSDLALALAGSRERHLETTALGAAFRDAAGPWAEMVSGLASGPVAYPVIVGAVGASQMIGCEALIAAYLHAALSQQVSAGIRLGLTGQNGGLAILAGLEQAAAQTARRAAGSTLDDLGSATIAVDIVSARHEQQAVRLFRS</sequence>
<dbReference type="GO" id="GO:0016151">
    <property type="term" value="F:nickel cation binding"/>
    <property type="evidence" value="ECO:0007669"/>
    <property type="project" value="UniProtKB-UniRule"/>
</dbReference>
<evidence type="ECO:0000313" key="4">
    <source>
        <dbReference type="EMBL" id="MBB4006516.1"/>
    </source>
</evidence>
<evidence type="ECO:0000256" key="2">
    <source>
        <dbReference type="ARBA" id="ARBA00023186"/>
    </source>
</evidence>
<keyword evidence="2 3" id="KW-0143">Chaperone</keyword>
<evidence type="ECO:0000256" key="1">
    <source>
        <dbReference type="ARBA" id="ARBA00022988"/>
    </source>
</evidence>
<dbReference type="EMBL" id="JACIED010000001">
    <property type="protein sequence ID" value="MBB4006516.1"/>
    <property type="molecule type" value="Genomic_DNA"/>
</dbReference>
<dbReference type="AlphaFoldDB" id="A0A1Q9A4H6"/>
<organism evidence="5 6">
    <name type="scientific">Allorhizobium taibaishanense</name>
    <dbReference type="NCBI Taxonomy" id="887144"/>
    <lineage>
        <taxon>Bacteria</taxon>
        <taxon>Pseudomonadati</taxon>
        <taxon>Pseudomonadota</taxon>
        <taxon>Alphaproteobacteria</taxon>
        <taxon>Hyphomicrobiales</taxon>
        <taxon>Rhizobiaceae</taxon>
        <taxon>Rhizobium/Agrobacterium group</taxon>
        <taxon>Allorhizobium</taxon>
    </lineage>
</organism>
<dbReference type="RefSeq" id="WP_075615237.1">
    <property type="nucleotide sequence ID" value="NZ_JACIED010000001.1"/>
</dbReference>
<keyword evidence="3" id="KW-0963">Cytoplasm</keyword>
<reference evidence="4 7" key="2">
    <citation type="submission" date="2020-08" db="EMBL/GenBank/DDBJ databases">
        <title>Genomic Encyclopedia of Type Strains, Phase IV (KMG-IV): sequencing the most valuable type-strain genomes for metagenomic binning, comparative biology and taxonomic classification.</title>
        <authorList>
            <person name="Goeker M."/>
        </authorList>
    </citation>
    <scope>NUCLEOTIDE SEQUENCE [LARGE SCALE GENOMIC DNA]</scope>
    <source>
        <strain evidence="4 7">DSM 100021</strain>
    </source>
</reference>
<dbReference type="EMBL" id="MKIN01000022">
    <property type="protein sequence ID" value="OLP49446.1"/>
    <property type="molecule type" value="Genomic_DNA"/>
</dbReference>
<keyword evidence="6" id="KW-1185">Reference proteome</keyword>